<comment type="caution">
    <text evidence="1">The sequence shown here is derived from an EMBL/GenBank/DDBJ whole genome shotgun (WGS) entry which is preliminary data.</text>
</comment>
<proteinExistence type="predicted"/>
<feature type="non-terminal residue" evidence="1">
    <location>
        <position position="1"/>
    </location>
</feature>
<gene>
    <name evidence="1" type="ORF">HPB47_017334</name>
</gene>
<organism evidence="1 2">
    <name type="scientific">Ixodes persulcatus</name>
    <name type="common">Taiga tick</name>
    <dbReference type="NCBI Taxonomy" id="34615"/>
    <lineage>
        <taxon>Eukaryota</taxon>
        <taxon>Metazoa</taxon>
        <taxon>Ecdysozoa</taxon>
        <taxon>Arthropoda</taxon>
        <taxon>Chelicerata</taxon>
        <taxon>Arachnida</taxon>
        <taxon>Acari</taxon>
        <taxon>Parasitiformes</taxon>
        <taxon>Ixodida</taxon>
        <taxon>Ixodoidea</taxon>
        <taxon>Ixodidae</taxon>
        <taxon>Ixodinae</taxon>
        <taxon>Ixodes</taxon>
    </lineage>
</organism>
<protein>
    <submittedName>
        <fullName evidence="1">Uncharacterized protein</fullName>
    </submittedName>
</protein>
<sequence>STPKGMCVPFDSCLPLCPGRNQVFSTCLHNCQEGCRSNKRRVCTPYCAGEGCMCKPGYVVLTADPL</sequence>
<evidence type="ECO:0000313" key="2">
    <source>
        <dbReference type="Proteomes" id="UP000805193"/>
    </source>
</evidence>
<name>A0AC60QPI0_IXOPE</name>
<keyword evidence="2" id="KW-1185">Reference proteome</keyword>
<accession>A0AC60QPI0</accession>
<dbReference type="Proteomes" id="UP000805193">
    <property type="component" value="Unassembled WGS sequence"/>
</dbReference>
<reference evidence="1 2" key="1">
    <citation type="journal article" date="2020" name="Cell">
        <title>Large-Scale Comparative Analyses of Tick Genomes Elucidate Their Genetic Diversity and Vector Capacities.</title>
        <authorList>
            <consortium name="Tick Genome and Microbiome Consortium (TIGMIC)"/>
            <person name="Jia N."/>
            <person name="Wang J."/>
            <person name="Shi W."/>
            <person name="Du L."/>
            <person name="Sun Y."/>
            <person name="Zhan W."/>
            <person name="Jiang J.F."/>
            <person name="Wang Q."/>
            <person name="Zhang B."/>
            <person name="Ji P."/>
            <person name="Bell-Sakyi L."/>
            <person name="Cui X.M."/>
            <person name="Yuan T.T."/>
            <person name="Jiang B.G."/>
            <person name="Yang W.F."/>
            <person name="Lam T.T."/>
            <person name="Chang Q.C."/>
            <person name="Ding S.J."/>
            <person name="Wang X.J."/>
            <person name="Zhu J.G."/>
            <person name="Ruan X.D."/>
            <person name="Zhao L."/>
            <person name="Wei J.T."/>
            <person name="Ye R.Z."/>
            <person name="Que T.C."/>
            <person name="Du C.H."/>
            <person name="Zhou Y.H."/>
            <person name="Cheng J.X."/>
            <person name="Dai P.F."/>
            <person name="Guo W.B."/>
            <person name="Han X.H."/>
            <person name="Huang E.J."/>
            <person name="Li L.F."/>
            <person name="Wei W."/>
            <person name="Gao Y.C."/>
            <person name="Liu J.Z."/>
            <person name="Shao H.Z."/>
            <person name="Wang X."/>
            <person name="Wang C.C."/>
            <person name="Yang T.C."/>
            <person name="Huo Q.B."/>
            <person name="Li W."/>
            <person name="Chen H.Y."/>
            <person name="Chen S.E."/>
            <person name="Zhou L.G."/>
            <person name="Ni X.B."/>
            <person name="Tian J.H."/>
            <person name="Sheng Y."/>
            <person name="Liu T."/>
            <person name="Pan Y.S."/>
            <person name="Xia L.Y."/>
            <person name="Li J."/>
            <person name="Zhao F."/>
            <person name="Cao W.C."/>
        </authorList>
    </citation>
    <scope>NUCLEOTIDE SEQUENCE [LARGE SCALE GENOMIC DNA]</scope>
    <source>
        <strain evidence="1">Iper-2018</strain>
    </source>
</reference>
<feature type="non-terminal residue" evidence="1">
    <location>
        <position position="66"/>
    </location>
</feature>
<dbReference type="EMBL" id="JABSTQ010006238">
    <property type="protein sequence ID" value="KAG0437682.1"/>
    <property type="molecule type" value="Genomic_DNA"/>
</dbReference>
<evidence type="ECO:0000313" key="1">
    <source>
        <dbReference type="EMBL" id="KAG0437682.1"/>
    </source>
</evidence>